<feature type="chain" id="PRO_5043616238" description="D-ribose pyranase" evidence="1">
    <location>
        <begin position="20"/>
        <end position="180"/>
    </location>
</feature>
<feature type="signal peptide" evidence="1">
    <location>
        <begin position="1"/>
        <end position="19"/>
    </location>
</feature>
<evidence type="ECO:0000256" key="1">
    <source>
        <dbReference type="SAM" id="SignalP"/>
    </source>
</evidence>
<sequence length="180" mass="20271">MRKCPLALAAIFLASVVFAVPAYAQASWQNKVNESMPLLGHRNWILIVDSAYPLQSSPGVETIETNASHLDVLRYVLGAVNNSIHVRPLIYMDKELPFVSDDDAPGASAYRTQVTELLGDYTIESMLHERVISQINATSQEFHVLVLKTTMTIPYSSVFIRLDCKYWSADAEKRMRARMH</sequence>
<protein>
    <recommendedName>
        <fullName evidence="3">D-ribose pyranase</fullName>
    </recommendedName>
</protein>
<reference evidence="2" key="1">
    <citation type="submission" date="2023-03" db="EMBL/GenBank/DDBJ databases">
        <title>Edaphobacter sp.</title>
        <authorList>
            <person name="Huber K.J."/>
            <person name="Papendorf J."/>
            <person name="Pilke C."/>
            <person name="Bunk B."/>
            <person name="Sproeer C."/>
            <person name="Pester M."/>
        </authorList>
    </citation>
    <scope>NUCLEOTIDE SEQUENCE</scope>
    <source>
        <strain evidence="2">DSM 110680</strain>
    </source>
</reference>
<organism evidence="2">
    <name type="scientific">Telmatobacter sp. DSM 110680</name>
    <dbReference type="NCBI Taxonomy" id="3036704"/>
    <lineage>
        <taxon>Bacteria</taxon>
        <taxon>Pseudomonadati</taxon>
        <taxon>Acidobacteriota</taxon>
        <taxon>Terriglobia</taxon>
        <taxon>Terriglobales</taxon>
        <taxon>Acidobacteriaceae</taxon>
        <taxon>Telmatobacter</taxon>
    </lineage>
</organism>
<accession>A0AAU7DDZ8</accession>
<evidence type="ECO:0000313" key="2">
    <source>
        <dbReference type="EMBL" id="XBH15555.1"/>
    </source>
</evidence>
<keyword evidence="1" id="KW-0732">Signal</keyword>
<name>A0AAU7DDZ8_9BACT</name>
<dbReference type="EMBL" id="CP121196">
    <property type="protein sequence ID" value="XBH15555.1"/>
    <property type="molecule type" value="Genomic_DNA"/>
</dbReference>
<proteinExistence type="predicted"/>
<dbReference type="RefSeq" id="WP_348260788.1">
    <property type="nucleotide sequence ID" value="NZ_CP121196.1"/>
</dbReference>
<gene>
    <name evidence="2" type="ORF">P8935_13350</name>
</gene>
<evidence type="ECO:0008006" key="3">
    <source>
        <dbReference type="Google" id="ProtNLM"/>
    </source>
</evidence>
<dbReference type="AlphaFoldDB" id="A0AAU7DDZ8"/>